<sequence length="44" mass="4954">MPKRLGDRFDVDHHDEAYLGLVDFHRFDGYLSSGLMAAAVAPYV</sequence>
<proteinExistence type="predicted"/>
<accession>A0ABT4AY63</accession>
<evidence type="ECO:0000313" key="2">
    <source>
        <dbReference type="Proteomes" id="UP001151002"/>
    </source>
</evidence>
<protein>
    <submittedName>
        <fullName evidence="1">Uncharacterized protein</fullName>
    </submittedName>
</protein>
<reference evidence="1" key="1">
    <citation type="submission" date="2022-11" db="EMBL/GenBank/DDBJ databases">
        <authorList>
            <person name="Somphong A."/>
            <person name="Phongsopitanun W."/>
        </authorList>
    </citation>
    <scope>NUCLEOTIDE SEQUENCE</scope>
    <source>
        <strain evidence="1">Pm04-4</strain>
    </source>
</reference>
<comment type="caution">
    <text evidence="1">The sequence shown here is derived from an EMBL/GenBank/DDBJ whole genome shotgun (WGS) entry which is preliminary data.</text>
</comment>
<dbReference type="RefSeq" id="WP_267563302.1">
    <property type="nucleotide sequence ID" value="NZ_JAPNTZ010000005.1"/>
</dbReference>
<name>A0ABT4AY63_9ACTN</name>
<dbReference type="Proteomes" id="UP001151002">
    <property type="component" value="Unassembled WGS sequence"/>
</dbReference>
<gene>
    <name evidence="1" type="ORF">OWR29_14425</name>
</gene>
<keyword evidence="2" id="KW-1185">Reference proteome</keyword>
<evidence type="ECO:0000313" key="1">
    <source>
        <dbReference type="EMBL" id="MCY1139191.1"/>
    </source>
</evidence>
<dbReference type="EMBL" id="JAPNTZ010000005">
    <property type="protein sequence ID" value="MCY1139191.1"/>
    <property type="molecule type" value="Genomic_DNA"/>
</dbReference>
<organism evidence="1 2">
    <name type="scientific">Paractinoplanes pyxinae</name>
    <dbReference type="NCBI Taxonomy" id="2997416"/>
    <lineage>
        <taxon>Bacteria</taxon>
        <taxon>Bacillati</taxon>
        <taxon>Actinomycetota</taxon>
        <taxon>Actinomycetes</taxon>
        <taxon>Micromonosporales</taxon>
        <taxon>Micromonosporaceae</taxon>
        <taxon>Paractinoplanes</taxon>
    </lineage>
</organism>